<dbReference type="EMBL" id="JRHC01000001">
    <property type="protein sequence ID" value="KJF45691.1"/>
    <property type="molecule type" value="Genomic_DNA"/>
</dbReference>
<dbReference type="AlphaFoldDB" id="A0A0D8JGH6"/>
<keyword evidence="2" id="KW-1185">Reference proteome</keyword>
<dbReference type="SUPFAM" id="SSF63825">
    <property type="entry name" value="YWTD domain"/>
    <property type="match status" value="1"/>
</dbReference>
<protein>
    <recommendedName>
        <fullName evidence="3">6-bladed beta-propeller</fullName>
    </recommendedName>
</protein>
<accession>A0A0D8JGH6</accession>
<reference evidence="1 2" key="1">
    <citation type="submission" date="2014-09" db="EMBL/GenBank/DDBJ databases">
        <title>Draft Genome Sequence of Draconibacterium sp. JN14CK-3.</title>
        <authorList>
            <person name="Dong C."/>
            <person name="Lai Q."/>
            <person name="Shao Z."/>
        </authorList>
    </citation>
    <scope>NUCLEOTIDE SEQUENCE [LARGE SCALE GENOMIC DNA]</scope>
    <source>
        <strain evidence="1 2">JN14CK-3</strain>
    </source>
</reference>
<comment type="caution">
    <text evidence="1">The sequence shown here is derived from an EMBL/GenBank/DDBJ whole genome shotgun (WGS) entry which is preliminary data.</text>
</comment>
<evidence type="ECO:0008006" key="3">
    <source>
        <dbReference type="Google" id="ProtNLM"/>
    </source>
</evidence>
<dbReference type="InterPro" id="IPR011042">
    <property type="entry name" value="6-blade_b-propeller_TolB-like"/>
</dbReference>
<dbReference type="STRING" id="1544798.LH29_10235"/>
<dbReference type="Proteomes" id="UP000032544">
    <property type="component" value="Unassembled WGS sequence"/>
</dbReference>
<name>A0A0D8JGH6_9BACT</name>
<proteinExistence type="predicted"/>
<dbReference type="RefSeq" id="WP_045028229.1">
    <property type="nucleotide sequence ID" value="NZ_JRHC01000001.1"/>
</dbReference>
<sequence length="400" mass="46540">MNILIKFYTITTLFLLICSYVADAQKVVQIPMGQNIGKSKELAISNIAENIRFIPLETNENCLFGNDISKIVLVDDTIFVSDYNYIFKYDLNGNFITRIGKKGRGPGEYAKGFQTFLVDKDKQQLIGFDLLDQKMMEYDFDANFLREVQVDFFPGPVEWNGNGDIVVYNMSFTYEKEPWHDLYLLDKNAKTIQKNRFKKQTDKRYGLMVYPALFYHYKGKTRYKNPYENVIHELDEKGRTTPVYELDYGKYEKYSDVDDVEVQVKNGIGTNRSNPKSFEKISLLGLSETDAYLFICYGHQERRKLGVFDKSNGTFFNLFDTNFDLYGFHDDLYGGLPLFPRVGLKNSQFFTYYTALEFKELLKAAKSLKPELKNMLNKIDENDNPVLILVELKQSQPDEK</sequence>
<organism evidence="1 2">
    <name type="scientific">Draconibacterium sediminis</name>
    <dbReference type="NCBI Taxonomy" id="1544798"/>
    <lineage>
        <taxon>Bacteria</taxon>
        <taxon>Pseudomonadati</taxon>
        <taxon>Bacteroidota</taxon>
        <taxon>Bacteroidia</taxon>
        <taxon>Marinilabiliales</taxon>
        <taxon>Prolixibacteraceae</taxon>
        <taxon>Draconibacterium</taxon>
    </lineage>
</organism>
<evidence type="ECO:0000313" key="2">
    <source>
        <dbReference type="Proteomes" id="UP000032544"/>
    </source>
</evidence>
<dbReference type="Gene3D" id="2.120.10.30">
    <property type="entry name" value="TolB, C-terminal domain"/>
    <property type="match status" value="1"/>
</dbReference>
<evidence type="ECO:0000313" key="1">
    <source>
        <dbReference type="EMBL" id="KJF45691.1"/>
    </source>
</evidence>
<dbReference type="Pfam" id="PF17170">
    <property type="entry name" value="DUF5128"/>
    <property type="match status" value="1"/>
</dbReference>
<gene>
    <name evidence="1" type="ORF">LH29_10235</name>
</gene>
<dbReference type="OrthoDB" id="1110188at2"/>